<keyword evidence="2" id="KW-1185">Reference proteome</keyword>
<name>A0ACB8BZS8_9AGAM</name>
<gene>
    <name evidence="1" type="ORF">BV22DRAFT_814</name>
</gene>
<evidence type="ECO:0000313" key="2">
    <source>
        <dbReference type="Proteomes" id="UP000790709"/>
    </source>
</evidence>
<reference evidence="1" key="1">
    <citation type="journal article" date="2021" name="New Phytol.">
        <title>Evolutionary innovations through gain and loss of genes in the ectomycorrhizal Boletales.</title>
        <authorList>
            <person name="Wu G."/>
            <person name="Miyauchi S."/>
            <person name="Morin E."/>
            <person name="Kuo A."/>
            <person name="Drula E."/>
            <person name="Varga T."/>
            <person name="Kohler A."/>
            <person name="Feng B."/>
            <person name="Cao Y."/>
            <person name="Lipzen A."/>
            <person name="Daum C."/>
            <person name="Hundley H."/>
            <person name="Pangilinan J."/>
            <person name="Johnson J."/>
            <person name="Barry K."/>
            <person name="LaButti K."/>
            <person name="Ng V."/>
            <person name="Ahrendt S."/>
            <person name="Min B."/>
            <person name="Choi I.G."/>
            <person name="Park H."/>
            <person name="Plett J.M."/>
            <person name="Magnuson J."/>
            <person name="Spatafora J.W."/>
            <person name="Nagy L.G."/>
            <person name="Henrissat B."/>
            <person name="Grigoriev I.V."/>
            <person name="Yang Z.L."/>
            <person name="Xu J."/>
            <person name="Martin F.M."/>
        </authorList>
    </citation>
    <scope>NUCLEOTIDE SEQUENCE</scope>
    <source>
        <strain evidence="1">KUC20120723A-06</strain>
    </source>
</reference>
<dbReference type="EMBL" id="MU266327">
    <property type="protein sequence ID" value="KAH7931151.1"/>
    <property type="molecule type" value="Genomic_DNA"/>
</dbReference>
<evidence type="ECO:0000313" key="1">
    <source>
        <dbReference type="EMBL" id="KAH7931151.1"/>
    </source>
</evidence>
<protein>
    <submittedName>
        <fullName evidence="1">Uncharacterized protein</fullName>
    </submittedName>
</protein>
<organism evidence="1 2">
    <name type="scientific">Leucogyrophana mollusca</name>
    <dbReference type="NCBI Taxonomy" id="85980"/>
    <lineage>
        <taxon>Eukaryota</taxon>
        <taxon>Fungi</taxon>
        <taxon>Dikarya</taxon>
        <taxon>Basidiomycota</taxon>
        <taxon>Agaricomycotina</taxon>
        <taxon>Agaricomycetes</taxon>
        <taxon>Agaricomycetidae</taxon>
        <taxon>Boletales</taxon>
        <taxon>Boletales incertae sedis</taxon>
        <taxon>Leucogyrophana</taxon>
    </lineage>
</organism>
<comment type="caution">
    <text evidence="1">The sequence shown here is derived from an EMBL/GenBank/DDBJ whole genome shotgun (WGS) entry which is preliminary data.</text>
</comment>
<accession>A0ACB8BZS8</accession>
<dbReference type="Proteomes" id="UP000790709">
    <property type="component" value="Unassembled WGS sequence"/>
</dbReference>
<proteinExistence type="predicted"/>
<sequence>MPPKRKSDAGESSSAPKKARANTKHAFARALITDILADTTSYPIPDDDDDIRRSLIQLACYARDLEMEVQQGTSAADSSSPKELSPEQLAAAVEKIRKAANSGIRKQMTWKPSCKTGSAKWVYDGVCSDPAVFGALLNLGGPPKLKMQKMPKDEFEDALGGISASVRYDTLSITGTHVNIRWSDSGEFKFSGTYGK</sequence>